<dbReference type="SUPFAM" id="SSF51294">
    <property type="entry name" value="Hedgehog/intein (Hint) domain"/>
    <property type="match status" value="1"/>
</dbReference>
<comment type="caution">
    <text evidence="2">The sequence shown here is derived from an EMBL/GenBank/DDBJ whole genome shotgun (WGS) entry which is preliminary data.</text>
</comment>
<dbReference type="Gene3D" id="2.170.16.10">
    <property type="entry name" value="Hedgehog/Intein (Hint) domain"/>
    <property type="match status" value="1"/>
</dbReference>
<keyword evidence="3" id="KW-1185">Reference proteome</keyword>
<dbReference type="SUPFAM" id="SSF55608">
    <property type="entry name" value="Homing endonucleases"/>
    <property type="match status" value="1"/>
</dbReference>
<evidence type="ECO:0000313" key="3">
    <source>
        <dbReference type="Proteomes" id="UP000612282"/>
    </source>
</evidence>
<dbReference type="CDD" id="cd00081">
    <property type="entry name" value="Hint"/>
    <property type="match status" value="1"/>
</dbReference>
<evidence type="ECO:0000313" key="2">
    <source>
        <dbReference type="EMBL" id="GID57497.1"/>
    </source>
</evidence>
<name>A0ABQ3XG97_9ACTN</name>
<sequence>MAGFDACEVDSSALEGGLPYTARISLADGSRKVLGRIEAGAEVLGVDGAGKVVATPVLQTFNHGRAESWLRVRGERLGAGRGSATFSVVCTPNHRFWMPEPGEYVPAGNLAVGQRVTVLRTELDLTPCQSSVLLGKLLGDGYLHLAPSGSGSVVWGHREADRDYVAWTLRALGSLASGTIRTCVSGYGTTMLDARTTFHPCITERFSSMVGGARKAVPEWVADALDPIALAFWYMDDGSLQTMPGQEDRATLSTNSFGEGDCRILIRALERLGVRAELMKDGRGYLTIRLNSDAAERLFLLVAPYVPPSMQRKLPVRYRGHHGWLPPAGEVYKPPLVPQRITGIEHDVSGVAGHRRDIATGTRNFFANGVLVHDSGARAAEGTVA</sequence>
<feature type="domain" description="Homing endonuclease LAGLIDADG" evidence="1">
    <location>
        <begin position="131"/>
        <end position="296"/>
    </location>
</feature>
<dbReference type="InterPro" id="IPR027434">
    <property type="entry name" value="Homing_endonucl"/>
</dbReference>
<proteinExistence type="predicted"/>
<organism evidence="2 3">
    <name type="scientific">Actinoplanes couchii</name>
    <dbReference type="NCBI Taxonomy" id="403638"/>
    <lineage>
        <taxon>Bacteria</taxon>
        <taxon>Bacillati</taxon>
        <taxon>Actinomycetota</taxon>
        <taxon>Actinomycetes</taxon>
        <taxon>Micromonosporales</taxon>
        <taxon>Micromonosporaceae</taxon>
        <taxon>Actinoplanes</taxon>
    </lineage>
</organism>
<gene>
    <name evidence="2" type="ORF">Aco03nite_059010</name>
</gene>
<dbReference type="Proteomes" id="UP000612282">
    <property type="component" value="Unassembled WGS sequence"/>
</dbReference>
<reference evidence="2 3" key="1">
    <citation type="submission" date="2021-01" db="EMBL/GenBank/DDBJ databases">
        <title>Whole genome shotgun sequence of Actinoplanes couchii NBRC 106145.</title>
        <authorList>
            <person name="Komaki H."/>
            <person name="Tamura T."/>
        </authorList>
    </citation>
    <scope>NUCLEOTIDE SEQUENCE [LARGE SCALE GENOMIC DNA]</scope>
    <source>
        <strain evidence="2 3">NBRC 106145</strain>
    </source>
</reference>
<dbReference type="Pfam" id="PF03161">
    <property type="entry name" value="LAGLIDADG_2"/>
    <property type="match status" value="1"/>
</dbReference>
<evidence type="ECO:0000259" key="1">
    <source>
        <dbReference type="Pfam" id="PF03161"/>
    </source>
</evidence>
<dbReference type="EMBL" id="BOMG01000073">
    <property type="protein sequence ID" value="GID57497.1"/>
    <property type="molecule type" value="Genomic_DNA"/>
</dbReference>
<dbReference type="RefSeq" id="WP_203800367.1">
    <property type="nucleotide sequence ID" value="NZ_BAAAQE010000034.1"/>
</dbReference>
<dbReference type="Gene3D" id="3.10.28.10">
    <property type="entry name" value="Homing endonucleases"/>
    <property type="match status" value="1"/>
</dbReference>
<accession>A0ABQ3XG97</accession>
<dbReference type="InterPro" id="IPR036844">
    <property type="entry name" value="Hint_dom_sf"/>
</dbReference>
<protein>
    <recommendedName>
        <fullName evidence="1">Homing endonuclease LAGLIDADG domain-containing protein</fullName>
    </recommendedName>
</protein>
<dbReference type="InterPro" id="IPR004860">
    <property type="entry name" value="LAGLIDADG_dom"/>
</dbReference>